<evidence type="ECO:0000313" key="4">
    <source>
        <dbReference type="Proteomes" id="UP000559027"/>
    </source>
</evidence>
<protein>
    <recommendedName>
        <fullName evidence="2">Arrestin C-terminal-like domain-containing protein</fullName>
    </recommendedName>
</protein>
<comment type="caution">
    <text evidence="3">The sequence shown here is derived from an EMBL/GenBank/DDBJ whole genome shotgun (WGS) entry which is preliminary data.</text>
</comment>
<dbReference type="GO" id="GO:0031625">
    <property type="term" value="F:ubiquitin protein ligase binding"/>
    <property type="evidence" value="ECO:0007669"/>
    <property type="project" value="TreeGrafter"/>
</dbReference>
<feature type="compositionally biased region" description="Polar residues" evidence="1">
    <location>
        <begin position="561"/>
        <end position="579"/>
    </location>
</feature>
<dbReference type="InterPro" id="IPR050357">
    <property type="entry name" value="Arrestin_domain-protein"/>
</dbReference>
<dbReference type="PANTHER" id="PTHR11188:SF17">
    <property type="entry name" value="FI21816P1"/>
    <property type="match status" value="1"/>
</dbReference>
<feature type="compositionally biased region" description="Basic and acidic residues" evidence="1">
    <location>
        <begin position="37"/>
        <end position="46"/>
    </location>
</feature>
<feature type="domain" description="Arrestin C-terminal-like" evidence="2">
    <location>
        <begin position="216"/>
        <end position="421"/>
    </location>
</feature>
<evidence type="ECO:0000256" key="1">
    <source>
        <dbReference type="SAM" id="MobiDB-lite"/>
    </source>
</evidence>
<dbReference type="Gene3D" id="2.60.40.640">
    <property type="match status" value="1"/>
</dbReference>
<dbReference type="Pfam" id="PF00339">
    <property type="entry name" value="Arrestin_N"/>
    <property type="match status" value="1"/>
</dbReference>
<dbReference type="Proteomes" id="UP000559027">
    <property type="component" value="Unassembled WGS sequence"/>
</dbReference>
<feature type="compositionally biased region" description="Polar residues" evidence="1">
    <location>
        <begin position="1"/>
        <end position="10"/>
    </location>
</feature>
<feature type="region of interest" description="Disordered" evidence="1">
    <location>
        <begin position="297"/>
        <end position="362"/>
    </location>
</feature>
<dbReference type="AlphaFoldDB" id="A0A8H5D303"/>
<feature type="compositionally biased region" description="Low complexity" evidence="1">
    <location>
        <begin position="334"/>
        <end position="353"/>
    </location>
</feature>
<feature type="region of interest" description="Disordered" evidence="1">
    <location>
        <begin position="485"/>
        <end position="522"/>
    </location>
</feature>
<dbReference type="GO" id="GO:0030674">
    <property type="term" value="F:protein-macromolecule adaptor activity"/>
    <property type="evidence" value="ECO:0007669"/>
    <property type="project" value="TreeGrafter"/>
</dbReference>
<sequence length="781" mass="85431">MTPSTRPSSPSHDHFFQNVQEHERPQPPSRAQSSSHLADHDMGHHKERSHLEIILDTQHLRLRGTGVDVEPTTLSGHVVLFLTEDTALKEITLQFRGKARIPVPASESLLTSNVSSATYVVCNHEWSFLEGDKKHARTVKAGRHAFPFHLQVGGSLPSTMGTSVFGGASVCYKLRAIAVRPGLNHNIQVVTPVYIDRSFSHEALEYQQTLEIENTWPEKVMYSIVLPHKAWAAGDKMTSILKFSPIAKGIRVSNIRTTIQETTKIDARSGAQENTQVVAAIHHGIVDGKAVVVDPRSRYSSASQGGSTVESPRNAAVGPSTYLSGNTSPTGICSPARPSSPFRSSVAGPSTSTEPEDEEENSDLVVAVTLPLPIVSITPTHSVGPIIVSHRVRWSILIRNLDGHTSELRCSLPIHILDHRLLEEARSFSAVTRRLVLGSSELPVEEENDRELPSYAAHVRDRVANMFLPETATVRVDNPWINHISGSRSGAGVRESFTSFPPSRARSGFSTPLESHHLSHLPQIPGPDGITTLDLLHSELLLSLSDSNIGRDFFTPEPHTPSDQVSFDLTHPPSQNRSRPQSRHNSRPPSPDYSHHHDGATTHHSGSHGRNLHSIFRATMKPFTSLGHHHSLFSRHGNHQSHDEHHYTRPHNAPSEPSGHHSQRPGTITTPDPVTGVDLLHRMFTEVPDYSIASRGFIGGVPPLESMRGLPSYEEAARETGQRATSSDTDITTGVTQMGLASSVENCGHADLTEDNLHHRERSCSSPLLVVPTATGSRTGD</sequence>
<dbReference type="SMART" id="SM01017">
    <property type="entry name" value="Arrestin_C"/>
    <property type="match status" value="1"/>
</dbReference>
<dbReference type="OrthoDB" id="2333384at2759"/>
<dbReference type="EMBL" id="JAACJO010000012">
    <property type="protein sequence ID" value="KAF5351773.1"/>
    <property type="molecule type" value="Genomic_DNA"/>
</dbReference>
<dbReference type="GO" id="GO:0005829">
    <property type="term" value="C:cytosol"/>
    <property type="evidence" value="ECO:0007669"/>
    <property type="project" value="TreeGrafter"/>
</dbReference>
<organism evidence="3 4">
    <name type="scientific">Leucocoprinus leucothites</name>
    <dbReference type="NCBI Taxonomy" id="201217"/>
    <lineage>
        <taxon>Eukaryota</taxon>
        <taxon>Fungi</taxon>
        <taxon>Dikarya</taxon>
        <taxon>Basidiomycota</taxon>
        <taxon>Agaricomycotina</taxon>
        <taxon>Agaricomycetes</taxon>
        <taxon>Agaricomycetidae</taxon>
        <taxon>Agaricales</taxon>
        <taxon>Agaricineae</taxon>
        <taxon>Agaricaceae</taxon>
        <taxon>Leucocoprinus</taxon>
    </lineage>
</organism>
<feature type="compositionally biased region" description="Basic and acidic residues" evidence="1">
    <location>
        <begin position="11"/>
        <end position="25"/>
    </location>
</feature>
<feature type="region of interest" description="Disordered" evidence="1">
    <location>
        <begin position="552"/>
        <end position="610"/>
    </location>
</feature>
<dbReference type="GO" id="GO:0005886">
    <property type="term" value="C:plasma membrane"/>
    <property type="evidence" value="ECO:0007669"/>
    <property type="project" value="TreeGrafter"/>
</dbReference>
<feature type="region of interest" description="Disordered" evidence="1">
    <location>
        <begin position="1"/>
        <end position="46"/>
    </location>
</feature>
<dbReference type="InterPro" id="IPR014756">
    <property type="entry name" value="Ig_E-set"/>
</dbReference>
<feature type="compositionally biased region" description="Basic residues" evidence="1">
    <location>
        <begin position="627"/>
        <end position="639"/>
    </location>
</feature>
<dbReference type="InterPro" id="IPR011022">
    <property type="entry name" value="Arrestin_C-like"/>
</dbReference>
<feature type="region of interest" description="Disordered" evidence="1">
    <location>
        <begin position="627"/>
        <end position="674"/>
    </location>
</feature>
<dbReference type="PANTHER" id="PTHR11188">
    <property type="entry name" value="ARRESTIN DOMAIN CONTAINING PROTEIN"/>
    <property type="match status" value="1"/>
</dbReference>
<name>A0A8H5D303_9AGAR</name>
<proteinExistence type="predicted"/>
<evidence type="ECO:0000259" key="2">
    <source>
        <dbReference type="SMART" id="SM01017"/>
    </source>
</evidence>
<feature type="compositionally biased region" description="Polar residues" evidence="1">
    <location>
        <begin position="321"/>
        <end position="331"/>
    </location>
</feature>
<reference evidence="3 4" key="1">
    <citation type="journal article" date="2020" name="ISME J.">
        <title>Uncovering the hidden diversity of litter-decomposition mechanisms in mushroom-forming fungi.</title>
        <authorList>
            <person name="Floudas D."/>
            <person name="Bentzer J."/>
            <person name="Ahren D."/>
            <person name="Johansson T."/>
            <person name="Persson P."/>
            <person name="Tunlid A."/>
        </authorList>
    </citation>
    <scope>NUCLEOTIDE SEQUENCE [LARGE SCALE GENOMIC DNA]</scope>
    <source>
        <strain evidence="3 4">CBS 146.42</strain>
    </source>
</reference>
<gene>
    <name evidence="3" type="ORF">D9756_007752</name>
</gene>
<dbReference type="GO" id="GO:0070086">
    <property type="term" value="P:ubiquitin-dependent endocytosis"/>
    <property type="evidence" value="ECO:0007669"/>
    <property type="project" value="TreeGrafter"/>
</dbReference>
<accession>A0A8H5D303</accession>
<keyword evidence="4" id="KW-1185">Reference proteome</keyword>
<evidence type="ECO:0000313" key="3">
    <source>
        <dbReference type="EMBL" id="KAF5351773.1"/>
    </source>
</evidence>
<dbReference type="InterPro" id="IPR011021">
    <property type="entry name" value="Arrestin-like_N"/>
</dbReference>
<dbReference type="SUPFAM" id="SSF81296">
    <property type="entry name" value="E set domains"/>
    <property type="match status" value="1"/>
</dbReference>
<dbReference type="InterPro" id="IPR014752">
    <property type="entry name" value="Arrestin-like_C"/>
</dbReference>
<feature type="compositionally biased region" description="Polar residues" evidence="1">
    <location>
        <begin position="298"/>
        <end position="311"/>
    </location>
</feature>